<gene>
    <name evidence="1" type="ORF">L6452_23843</name>
</gene>
<evidence type="ECO:0000313" key="1">
    <source>
        <dbReference type="EMBL" id="KAI3706238.1"/>
    </source>
</evidence>
<name>A0ACB9A8W4_ARCLA</name>
<accession>A0ACB9A8W4</accession>
<sequence>MIRVQHSICLSSPMDHRGFSSILLILSSIFCLQARADGTGSVFFLDSSVHQYLRTYSTESKSMLTPDVGAVISILLGFAPPSTLSPESSEKLNEVLMPNPFDRPRAVFMLEIDGVEGTQLVRGPDGDVFNRALKSRVALGQNDFNIQLTDEEEVSLVSLNEPMPLYTEWTNKNLMDFASWLGGSYVSTTLEPLSGEFIVPLLDNVQLKLHMSKKADREFTTSLISLIYNVQKVVQMHEDLSGSMHSPAELIKGRFDGIKALEEQYGTDDIVQQGVELLVTSLSKIYDSLQTAYKGQIVGVALLNGSPSKNSETMLTVNTSRPSPRWLEETKGMPDSIKIVEVLLVRRTLAWITGIILIISTLLGIHFLMNMPLTRDTLLYSNVKLD</sequence>
<evidence type="ECO:0000313" key="2">
    <source>
        <dbReference type="Proteomes" id="UP001055879"/>
    </source>
</evidence>
<proteinExistence type="predicted"/>
<keyword evidence="2" id="KW-1185">Reference proteome</keyword>
<organism evidence="1 2">
    <name type="scientific">Arctium lappa</name>
    <name type="common">Greater burdock</name>
    <name type="synonym">Lappa major</name>
    <dbReference type="NCBI Taxonomy" id="4217"/>
    <lineage>
        <taxon>Eukaryota</taxon>
        <taxon>Viridiplantae</taxon>
        <taxon>Streptophyta</taxon>
        <taxon>Embryophyta</taxon>
        <taxon>Tracheophyta</taxon>
        <taxon>Spermatophyta</taxon>
        <taxon>Magnoliopsida</taxon>
        <taxon>eudicotyledons</taxon>
        <taxon>Gunneridae</taxon>
        <taxon>Pentapetalae</taxon>
        <taxon>asterids</taxon>
        <taxon>campanulids</taxon>
        <taxon>Asterales</taxon>
        <taxon>Asteraceae</taxon>
        <taxon>Carduoideae</taxon>
        <taxon>Cardueae</taxon>
        <taxon>Arctiinae</taxon>
        <taxon>Arctium</taxon>
    </lineage>
</organism>
<reference evidence="1 2" key="2">
    <citation type="journal article" date="2022" name="Mol. Ecol. Resour.">
        <title>The genomes of chicory, endive, great burdock and yacon provide insights into Asteraceae paleo-polyploidization history and plant inulin production.</title>
        <authorList>
            <person name="Fan W."/>
            <person name="Wang S."/>
            <person name="Wang H."/>
            <person name="Wang A."/>
            <person name="Jiang F."/>
            <person name="Liu H."/>
            <person name="Zhao H."/>
            <person name="Xu D."/>
            <person name="Zhang Y."/>
        </authorList>
    </citation>
    <scope>NUCLEOTIDE SEQUENCE [LARGE SCALE GENOMIC DNA]</scope>
    <source>
        <strain evidence="2">cv. Niubang</strain>
    </source>
</reference>
<dbReference type="EMBL" id="CM042054">
    <property type="protein sequence ID" value="KAI3706238.1"/>
    <property type="molecule type" value="Genomic_DNA"/>
</dbReference>
<dbReference type="Proteomes" id="UP001055879">
    <property type="component" value="Linkage Group LG08"/>
</dbReference>
<reference evidence="2" key="1">
    <citation type="journal article" date="2022" name="Mol. Ecol. Resour.">
        <title>The genomes of chicory, endive, great burdock and yacon provide insights into Asteraceae palaeo-polyploidization history and plant inulin production.</title>
        <authorList>
            <person name="Fan W."/>
            <person name="Wang S."/>
            <person name="Wang H."/>
            <person name="Wang A."/>
            <person name="Jiang F."/>
            <person name="Liu H."/>
            <person name="Zhao H."/>
            <person name="Xu D."/>
            <person name="Zhang Y."/>
        </authorList>
    </citation>
    <scope>NUCLEOTIDE SEQUENCE [LARGE SCALE GENOMIC DNA]</scope>
    <source>
        <strain evidence="2">cv. Niubang</strain>
    </source>
</reference>
<protein>
    <submittedName>
        <fullName evidence="1">Uncharacterized protein</fullName>
    </submittedName>
</protein>
<comment type="caution">
    <text evidence="1">The sequence shown here is derived from an EMBL/GenBank/DDBJ whole genome shotgun (WGS) entry which is preliminary data.</text>
</comment>